<keyword evidence="3" id="KW-1185">Reference proteome</keyword>
<keyword evidence="1" id="KW-0812">Transmembrane</keyword>
<dbReference type="AlphaFoldDB" id="A0AAD3SY74"/>
<accession>A0AAD3SY74</accession>
<proteinExistence type="predicted"/>
<evidence type="ECO:0000256" key="1">
    <source>
        <dbReference type="SAM" id="Phobius"/>
    </source>
</evidence>
<reference evidence="2" key="1">
    <citation type="submission" date="2023-05" db="EMBL/GenBank/DDBJ databases">
        <title>Nepenthes gracilis genome sequencing.</title>
        <authorList>
            <person name="Fukushima K."/>
        </authorList>
    </citation>
    <scope>NUCLEOTIDE SEQUENCE</scope>
    <source>
        <strain evidence="2">SING2019-196</strain>
    </source>
</reference>
<name>A0AAD3SY74_NEPGR</name>
<gene>
    <name evidence="2" type="ORF">Nepgr_020947</name>
</gene>
<keyword evidence="1" id="KW-1133">Transmembrane helix</keyword>
<dbReference type="Proteomes" id="UP001279734">
    <property type="component" value="Unassembled WGS sequence"/>
</dbReference>
<keyword evidence="1" id="KW-0472">Membrane</keyword>
<comment type="caution">
    <text evidence="2">The sequence shown here is derived from an EMBL/GenBank/DDBJ whole genome shotgun (WGS) entry which is preliminary data.</text>
</comment>
<dbReference type="EMBL" id="BSYO01000020">
    <property type="protein sequence ID" value="GMH19106.1"/>
    <property type="molecule type" value="Genomic_DNA"/>
</dbReference>
<evidence type="ECO:0000313" key="3">
    <source>
        <dbReference type="Proteomes" id="UP001279734"/>
    </source>
</evidence>
<protein>
    <submittedName>
        <fullName evidence="2">Uncharacterized protein</fullName>
    </submittedName>
</protein>
<evidence type="ECO:0000313" key="2">
    <source>
        <dbReference type="EMBL" id="GMH19106.1"/>
    </source>
</evidence>
<feature type="transmembrane region" description="Helical" evidence="1">
    <location>
        <begin position="18"/>
        <end position="37"/>
    </location>
</feature>
<organism evidence="2 3">
    <name type="scientific">Nepenthes gracilis</name>
    <name type="common">Slender pitcher plant</name>
    <dbReference type="NCBI Taxonomy" id="150966"/>
    <lineage>
        <taxon>Eukaryota</taxon>
        <taxon>Viridiplantae</taxon>
        <taxon>Streptophyta</taxon>
        <taxon>Embryophyta</taxon>
        <taxon>Tracheophyta</taxon>
        <taxon>Spermatophyta</taxon>
        <taxon>Magnoliopsida</taxon>
        <taxon>eudicotyledons</taxon>
        <taxon>Gunneridae</taxon>
        <taxon>Pentapetalae</taxon>
        <taxon>Caryophyllales</taxon>
        <taxon>Nepenthaceae</taxon>
        <taxon>Nepenthes</taxon>
    </lineage>
</organism>
<sequence length="91" mass="10420">MTDILWTACTHVVKPERFLLAFVLSLVRIALGILYYLTLTSGRAKTVNGVAATGVPCQWHCYRTNPIPPTYLRPCFCTRRYIHRGNTLHDR</sequence>